<evidence type="ECO:0000313" key="2">
    <source>
        <dbReference type="EMBL" id="CAL1297674.1"/>
    </source>
</evidence>
<feature type="region of interest" description="Disordered" evidence="1">
    <location>
        <begin position="213"/>
        <end position="232"/>
    </location>
</feature>
<evidence type="ECO:0000256" key="1">
    <source>
        <dbReference type="SAM" id="MobiDB-lite"/>
    </source>
</evidence>
<feature type="compositionally biased region" description="Polar residues" evidence="1">
    <location>
        <begin position="98"/>
        <end position="119"/>
    </location>
</feature>
<proteinExistence type="predicted"/>
<dbReference type="Proteomes" id="UP001497382">
    <property type="component" value="Unassembled WGS sequence"/>
</dbReference>
<reference evidence="2 3" key="1">
    <citation type="submission" date="2024-04" db="EMBL/GenBank/DDBJ databases">
        <authorList>
            <person name="Rising A."/>
            <person name="Reimegard J."/>
            <person name="Sonavane S."/>
            <person name="Akerstrom W."/>
            <person name="Nylinder S."/>
            <person name="Hedman E."/>
            <person name="Kallberg Y."/>
        </authorList>
    </citation>
    <scope>NUCLEOTIDE SEQUENCE [LARGE SCALE GENOMIC DNA]</scope>
</reference>
<feature type="compositionally biased region" description="Polar residues" evidence="1">
    <location>
        <begin position="142"/>
        <end position="155"/>
    </location>
</feature>
<gene>
    <name evidence="2" type="ORF">LARSCL_LOCUS20440</name>
</gene>
<feature type="region of interest" description="Disordered" evidence="1">
    <location>
        <begin position="133"/>
        <end position="155"/>
    </location>
</feature>
<feature type="compositionally biased region" description="Polar residues" evidence="1">
    <location>
        <begin position="215"/>
        <end position="224"/>
    </location>
</feature>
<accession>A0AAV2BPX2</accession>
<comment type="caution">
    <text evidence="2">The sequence shown here is derived from an EMBL/GenBank/DDBJ whole genome shotgun (WGS) entry which is preliminary data.</text>
</comment>
<organism evidence="2 3">
    <name type="scientific">Larinioides sclopetarius</name>
    <dbReference type="NCBI Taxonomy" id="280406"/>
    <lineage>
        <taxon>Eukaryota</taxon>
        <taxon>Metazoa</taxon>
        <taxon>Ecdysozoa</taxon>
        <taxon>Arthropoda</taxon>
        <taxon>Chelicerata</taxon>
        <taxon>Arachnida</taxon>
        <taxon>Araneae</taxon>
        <taxon>Araneomorphae</taxon>
        <taxon>Entelegynae</taxon>
        <taxon>Araneoidea</taxon>
        <taxon>Araneidae</taxon>
        <taxon>Larinioides</taxon>
    </lineage>
</organism>
<dbReference type="EMBL" id="CAXIEN010000436">
    <property type="protein sequence ID" value="CAL1297674.1"/>
    <property type="molecule type" value="Genomic_DNA"/>
</dbReference>
<sequence>MTSKAKRKSSQSSRDGKISEGSKFLCSQVTAPIRSEDGVICMFIINFEDITNAPYRDAAVSPLPSPARIHRWKKMKLKFSGGRTQTEDQELTAESPDSIHQCSRTVTVTSQKDADTQSTRGDYAAPHVATTAVDVESDSSRKQFSTRQPDFTVSQPDLDRSYEFSIAAQKATANNLTKSLPNASSDSDLPRYRHKSPSISDETLETAAARAAAKENSQSSTTSKFLKDMQAHSKHHVGEKVAQLKILGKVALPLHQEPTWCPLSILCLPSPDNLHKLQRSIRFFAWEKNDYF</sequence>
<dbReference type="AlphaFoldDB" id="A0AAV2BPX2"/>
<name>A0AAV2BPX2_9ARAC</name>
<keyword evidence="3" id="KW-1185">Reference proteome</keyword>
<protein>
    <submittedName>
        <fullName evidence="2">Uncharacterized protein</fullName>
    </submittedName>
</protein>
<feature type="region of interest" description="Disordered" evidence="1">
    <location>
        <begin position="177"/>
        <end position="202"/>
    </location>
</feature>
<evidence type="ECO:0000313" key="3">
    <source>
        <dbReference type="Proteomes" id="UP001497382"/>
    </source>
</evidence>
<feature type="region of interest" description="Disordered" evidence="1">
    <location>
        <begin position="80"/>
        <end position="119"/>
    </location>
</feature>
<feature type="compositionally biased region" description="Polar residues" evidence="1">
    <location>
        <begin position="177"/>
        <end position="187"/>
    </location>
</feature>